<accession>A0A7Y6ME61</accession>
<gene>
    <name evidence="1" type="ORF">HT134_24945</name>
</gene>
<dbReference type="AlphaFoldDB" id="A0A7Y6ME61"/>
<evidence type="ECO:0000313" key="2">
    <source>
        <dbReference type="Proteomes" id="UP000546126"/>
    </source>
</evidence>
<evidence type="ECO:0000313" key="1">
    <source>
        <dbReference type="EMBL" id="NUW43354.1"/>
    </source>
</evidence>
<comment type="caution">
    <text evidence="1">The sequence shown here is derived from an EMBL/GenBank/DDBJ whole genome shotgun (WGS) entry which is preliminary data.</text>
</comment>
<name>A0A7Y6ME61_9ACTN</name>
<dbReference type="Proteomes" id="UP000546126">
    <property type="component" value="Unassembled WGS sequence"/>
</dbReference>
<dbReference type="RefSeq" id="WP_175602876.1">
    <property type="nucleotide sequence ID" value="NZ_JABWGO010000006.1"/>
</dbReference>
<reference evidence="1 2" key="1">
    <citation type="submission" date="2020-06" db="EMBL/GenBank/DDBJ databases">
        <authorList>
            <person name="Chanama M."/>
        </authorList>
    </citation>
    <scope>NUCLEOTIDE SEQUENCE [LARGE SCALE GENOMIC DNA]</scope>
    <source>
        <strain evidence="1 2">TBRC6557</strain>
    </source>
</reference>
<protein>
    <submittedName>
        <fullName evidence="1">Uncharacterized protein</fullName>
    </submittedName>
</protein>
<dbReference type="EMBL" id="JABWGO010000006">
    <property type="protein sequence ID" value="NUW43354.1"/>
    <property type="molecule type" value="Genomic_DNA"/>
</dbReference>
<organism evidence="1 2">
    <name type="scientific">Nonomuraea rhodomycinica</name>
    <dbReference type="NCBI Taxonomy" id="1712872"/>
    <lineage>
        <taxon>Bacteria</taxon>
        <taxon>Bacillati</taxon>
        <taxon>Actinomycetota</taxon>
        <taxon>Actinomycetes</taxon>
        <taxon>Streptosporangiales</taxon>
        <taxon>Streptosporangiaceae</taxon>
        <taxon>Nonomuraea</taxon>
    </lineage>
</organism>
<keyword evidence="2" id="KW-1185">Reference proteome</keyword>
<sequence length="126" mass="13482">MTLDAETSATIIGYRPQNAPPEWDRICGHVRMLVAGSIDRSHRGGSVAAARDNRCVRPDRLYRPNTGLGADLSVLAAAHARHADLAGTRRTGPAVDESPQEGQPAILAGFQHGRLRGWAEHLSGQA</sequence>
<proteinExistence type="predicted"/>